<evidence type="ECO:0000313" key="6">
    <source>
        <dbReference type="EMBL" id="MBR7747135.1"/>
    </source>
</evidence>
<reference evidence="6 7" key="1">
    <citation type="submission" date="2021-04" db="EMBL/GenBank/DDBJ databases">
        <title>novel species isolated from subtropical streams in China.</title>
        <authorList>
            <person name="Lu H."/>
        </authorList>
    </citation>
    <scope>NUCLEOTIDE SEQUENCE [LARGE SCALE GENOMIC DNA]</scope>
    <source>
        <strain evidence="6 7">BYS107W</strain>
    </source>
</reference>
<gene>
    <name evidence="6" type="ORF">KDM92_11125</name>
</gene>
<evidence type="ECO:0000256" key="1">
    <source>
        <dbReference type="ARBA" id="ARBA00004141"/>
    </source>
</evidence>
<keyword evidence="2 5" id="KW-0812">Transmembrane</keyword>
<feature type="transmembrane region" description="Helical" evidence="5">
    <location>
        <begin position="70"/>
        <end position="90"/>
    </location>
</feature>
<feature type="transmembrane region" description="Helical" evidence="5">
    <location>
        <begin position="102"/>
        <end position="126"/>
    </location>
</feature>
<feature type="transmembrane region" description="Helical" evidence="5">
    <location>
        <begin position="12"/>
        <end position="32"/>
    </location>
</feature>
<comment type="subcellular location">
    <subcellularLocation>
        <location evidence="1">Membrane</location>
        <topology evidence="1">Multi-pass membrane protein</topology>
    </subcellularLocation>
</comment>
<accession>A0A941DGH9</accession>
<evidence type="ECO:0000256" key="2">
    <source>
        <dbReference type="ARBA" id="ARBA00022692"/>
    </source>
</evidence>
<evidence type="ECO:0000256" key="3">
    <source>
        <dbReference type="ARBA" id="ARBA00022989"/>
    </source>
</evidence>
<dbReference type="PANTHER" id="PTHR30249">
    <property type="entry name" value="PUTATIVE SEROTONIN TRANSPORTER"/>
    <property type="match status" value="1"/>
</dbReference>
<feature type="transmembrane region" description="Helical" evidence="5">
    <location>
        <begin position="44"/>
        <end position="64"/>
    </location>
</feature>
<dbReference type="RefSeq" id="WP_212684443.1">
    <property type="nucleotide sequence ID" value="NZ_JAGSPM010000006.1"/>
</dbReference>
<evidence type="ECO:0000256" key="5">
    <source>
        <dbReference type="SAM" id="Phobius"/>
    </source>
</evidence>
<dbReference type="AlphaFoldDB" id="A0A941DGH9"/>
<dbReference type="EMBL" id="JAGSPM010000006">
    <property type="protein sequence ID" value="MBR7747135.1"/>
    <property type="molecule type" value="Genomic_DNA"/>
</dbReference>
<proteinExistence type="predicted"/>
<evidence type="ECO:0000256" key="4">
    <source>
        <dbReference type="ARBA" id="ARBA00023136"/>
    </source>
</evidence>
<feature type="transmembrane region" description="Helical" evidence="5">
    <location>
        <begin position="192"/>
        <end position="210"/>
    </location>
</feature>
<dbReference type="PANTHER" id="PTHR30249:SF0">
    <property type="entry name" value="PLASTIDAL GLYCOLATE_GLYCERATE TRANSLOCATOR 1, CHLOROPLASTIC"/>
    <property type="match status" value="1"/>
</dbReference>
<evidence type="ECO:0000313" key="7">
    <source>
        <dbReference type="Proteomes" id="UP000680158"/>
    </source>
</evidence>
<sequence length="246" mass="26147">MRSAFDFITVWHYLAHSPILAICLTLSAYLLATWISSKFNFSPLANPVVMAVAMIILVLSTVGISYETYFASAQVIHLMLGPVTVALAIPLARQLPKLRRRFLPLTIGLLCGSITAIISAVFIIIWMGGSKELALSIGPKSATTPIAMSIADKIGGIPSIAAAIVILTGAFGALVARYLFNWMRISSPEIRGFALGLAAHGIGTARAFQVSREIGTFAGLGMGLNGVLTALLAPTLVPVIVNYFFK</sequence>
<comment type="caution">
    <text evidence="6">The sequence shown here is derived from an EMBL/GenBank/DDBJ whole genome shotgun (WGS) entry which is preliminary data.</text>
</comment>
<name>A0A941DGH9_9BURK</name>
<dbReference type="Pfam" id="PF04172">
    <property type="entry name" value="LrgB"/>
    <property type="match status" value="1"/>
</dbReference>
<organism evidence="6 7">
    <name type="scientific">Undibacterium baiyunense</name>
    <dbReference type="NCBI Taxonomy" id="2828731"/>
    <lineage>
        <taxon>Bacteria</taxon>
        <taxon>Pseudomonadati</taxon>
        <taxon>Pseudomonadota</taxon>
        <taxon>Betaproteobacteria</taxon>
        <taxon>Burkholderiales</taxon>
        <taxon>Oxalobacteraceae</taxon>
        <taxon>Undibacterium</taxon>
    </lineage>
</organism>
<dbReference type="GO" id="GO:0016020">
    <property type="term" value="C:membrane"/>
    <property type="evidence" value="ECO:0007669"/>
    <property type="project" value="UniProtKB-SubCell"/>
</dbReference>
<keyword evidence="4 5" id="KW-0472">Membrane</keyword>
<keyword evidence="7" id="KW-1185">Reference proteome</keyword>
<dbReference type="InterPro" id="IPR007300">
    <property type="entry name" value="CidB/LrgB"/>
</dbReference>
<protein>
    <submittedName>
        <fullName evidence="6">LrgB family protein</fullName>
    </submittedName>
</protein>
<keyword evidence="3 5" id="KW-1133">Transmembrane helix</keyword>
<feature type="transmembrane region" description="Helical" evidence="5">
    <location>
        <begin position="222"/>
        <end position="245"/>
    </location>
</feature>
<feature type="transmembrane region" description="Helical" evidence="5">
    <location>
        <begin position="157"/>
        <end position="180"/>
    </location>
</feature>
<dbReference type="Proteomes" id="UP000680158">
    <property type="component" value="Unassembled WGS sequence"/>
</dbReference>